<feature type="transmembrane region" description="Helical" evidence="6">
    <location>
        <begin position="145"/>
        <end position="169"/>
    </location>
</feature>
<reference evidence="7 8" key="1">
    <citation type="submission" date="2019-02" db="EMBL/GenBank/DDBJ databases">
        <title>Deep-cultivation of Planctomycetes and their phenomic and genomic characterization uncovers novel biology.</title>
        <authorList>
            <person name="Wiegand S."/>
            <person name="Jogler M."/>
            <person name="Boedeker C."/>
            <person name="Pinto D."/>
            <person name="Vollmers J."/>
            <person name="Rivas-Marin E."/>
            <person name="Kohn T."/>
            <person name="Peeters S.H."/>
            <person name="Heuer A."/>
            <person name="Rast P."/>
            <person name="Oberbeckmann S."/>
            <person name="Bunk B."/>
            <person name="Jeske O."/>
            <person name="Meyerdierks A."/>
            <person name="Storesund J.E."/>
            <person name="Kallscheuer N."/>
            <person name="Luecker S."/>
            <person name="Lage O.M."/>
            <person name="Pohl T."/>
            <person name="Merkel B.J."/>
            <person name="Hornburger P."/>
            <person name="Mueller R.-W."/>
            <person name="Bruemmer F."/>
            <person name="Labrenz M."/>
            <person name="Spormann A.M."/>
            <person name="Op den Camp H."/>
            <person name="Overmann J."/>
            <person name="Amann R."/>
            <person name="Jetten M.S.M."/>
            <person name="Mascher T."/>
            <person name="Medema M.H."/>
            <person name="Devos D.P."/>
            <person name="Kaster A.-K."/>
            <person name="Ovreas L."/>
            <person name="Rohde M."/>
            <person name="Galperin M.Y."/>
            <person name="Jogler C."/>
        </authorList>
    </citation>
    <scope>NUCLEOTIDE SEQUENCE [LARGE SCALE GENOMIC DNA]</scope>
    <source>
        <strain evidence="7 8">Pla133</strain>
    </source>
</reference>
<dbReference type="AlphaFoldDB" id="A0A518BKQ6"/>
<dbReference type="PANTHER" id="PTHR42723:SF1">
    <property type="entry name" value="CHLOROPHYLL SYNTHASE, CHLOROPLASTIC"/>
    <property type="match status" value="1"/>
</dbReference>
<dbReference type="Pfam" id="PF01040">
    <property type="entry name" value="UbiA"/>
    <property type="match status" value="1"/>
</dbReference>
<feature type="transmembrane region" description="Helical" evidence="6">
    <location>
        <begin position="115"/>
        <end position="133"/>
    </location>
</feature>
<name>A0A518BKQ6_9BACT</name>
<keyword evidence="4 6" id="KW-1133">Transmembrane helix</keyword>
<evidence type="ECO:0000313" key="8">
    <source>
        <dbReference type="Proteomes" id="UP000316921"/>
    </source>
</evidence>
<feature type="transmembrane region" description="Helical" evidence="6">
    <location>
        <begin position="20"/>
        <end position="41"/>
    </location>
</feature>
<evidence type="ECO:0000256" key="5">
    <source>
        <dbReference type="ARBA" id="ARBA00023136"/>
    </source>
</evidence>
<dbReference type="InterPro" id="IPR044878">
    <property type="entry name" value="UbiA_sf"/>
</dbReference>
<keyword evidence="2" id="KW-1003">Cell membrane</keyword>
<dbReference type="Proteomes" id="UP000316921">
    <property type="component" value="Chromosome"/>
</dbReference>
<evidence type="ECO:0000256" key="6">
    <source>
        <dbReference type="SAM" id="Phobius"/>
    </source>
</evidence>
<dbReference type="EMBL" id="CP036287">
    <property type="protein sequence ID" value="QDU67560.1"/>
    <property type="molecule type" value="Genomic_DNA"/>
</dbReference>
<dbReference type="RefSeq" id="WP_145065840.1">
    <property type="nucleotide sequence ID" value="NZ_CP036287.1"/>
</dbReference>
<feature type="transmembrane region" description="Helical" evidence="6">
    <location>
        <begin position="206"/>
        <end position="226"/>
    </location>
</feature>
<gene>
    <name evidence="7" type="ORF">Pla133_26480</name>
</gene>
<evidence type="ECO:0000256" key="3">
    <source>
        <dbReference type="ARBA" id="ARBA00022692"/>
    </source>
</evidence>
<keyword evidence="8" id="KW-1185">Reference proteome</keyword>
<keyword evidence="7" id="KW-0808">Transferase</keyword>
<dbReference type="GO" id="GO:0016020">
    <property type="term" value="C:membrane"/>
    <property type="evidence" value="ECO:0007669"/>
    <property type="project" value="UniProtKB-SubCell"/>
</dbReference>
<feature type="transmembrane region" description="Helical" evidence="6">
    <location>
        <begin position="280"/>
        <end position="307"/>
    </location>
</feature>
<dbReference type="InterPro" id="IPR050475">
    <property type="entry name" value="Prenyltransferase_related"/>
</dbReference>
<dbReference type="Gene3D" id="1.10.357.140">
    <property type="entry name" value="UbiA prenyltransferase"/>
    <property type="match status" value="1"/>
</dbReference>
<keyword evidence="3 6" id="KW-0812">Transmembrane</keyword>
<feature type="transmembrane region" description="Helical" evidence="6">
    <location>
        <begin position="175"/>
        <end position="194"/>
    </location>
</feature>
<evidence type="ECO:0000313" key="7">
    <source>
        <dbReference type="EMBL" id="QDU67560.1"/>
    </source>
</evidence>
<dbReference type="InterPro" id="IPR000537">
    <property type="entry name" value="UbiA_prenyltransferase"/>
</dbReference>
<dbReference type="GO" id="GO:0016765">
    <property type="term" value="F:transferase activity, transferring alkyl or aryl (other than methyl) groups"/>
    <property type="evidence" value="ECO:0007669"/>
    <property type="project" value="InterPro"/>
</dbReference>
<protein>
    <submittedName>
        <fullName evidence="7">Prenyltransferase</fullName>
    </submittedName>
</protein>
<keyword evidence="5 6" id="KW-0472">Membrane</keyword>
<evidence type="ECO:0000256" key="2">
    <source>
        <dbReference type="ARBA" id="ARBA00022475"/>
    </source>
</evidence>
<evidence type="ECO:0000256" key="1">
    <source>
        <dbReference type="ARBA" id="ARBA00004141"/>
    </source>
</evidence>
<sequence>MNEARQAPPGWKSWGRVLRLSLTATAVADVAAGALLGAGAWPGGDAVRPAAPWLAILASLGVYHGGMALNDWADRDEDARVRPDRPIPSRAVDSRTVLMVAVLLLVGGPLIGAFASFWCGAAFAAVAACAALYDVAGRGPRRGPLLLGLCRFGNVGAGLLAGAAAVGGQVRLEHLVFPLVYALYVVNLSILGRLEDDTSREPGRAPAIALHVATLGLVLAPFAGALVAPIERGWLGDLAPWAGAALALSAAIGLQRAAARREPWTRPDVERAMGLLLRRLLILTASAVLASGAPGSELLALAILAGYRVSHQLRRLFPPS</sequence>
<organism evidence="7 8">
    <name type="scientific">Engelhardtia mirabilis</name>
    <dbReference type="NCBI Taxonomy" id="2528011"/>
    <lineage>
        <taxon>Bacteria</taxon>
        <taxon>Pseudomonadati</taxon>
        <taxon>Planctomycetota</taxon>
        <taxon>Planctomycetia</taxon>
        <taxon>Planctomycetia incertae sedis</taxon>
        <taxon>Engelhardtia</taxon>
    </lineage>
</organism>
<dbReference type="PANTHER" id="PTHR42723">
    <property type="entry name" value="CHLOROPHYLL SYNTHASE"/>
    <property type="match status" value="1"/>
</dbReference>
<evidence type="ECO:0000256" key="4">
    <source>
        <dbReference type="ARBA" id="ARBA00022989"/>
    </source>
</evidence>
<comment type="subcellular location">
    <subcellularLocation>
        <location evidence="1">Membrane</location>
        <topology evidence="1">Multi-pass membrane protein</topology>
    </subcellularLocation>
</comment>
<feature type="transmembrane region" description="Helical" evidence="6">
    <location>
        <begin position="238"/>
        <end position="259"/>
    </location>
</feature>
<proteinExistence type="predicted"/>
<accession>A0A518BKQ6</accession>
<dbReference type="KEGG" id="pbap:Pla133_26480"/>